<name>A0ABS6ZGG8_9ACTN</name>
<dbReference type="InterPro" id="IPR010699">
    <property type="entry name" value="DUF1275"/>
</dbReference>
<proteinExistence type="predicted"/>
<keyword evidence="1" id="KW-0812">Transmembrane</keyword>
<dbReference type="Pfam" id="PF06912">
    <property type="entry name" value="DUF1275"/>
    <property type="match status" value="1"/>
</dbReference>
<accession>A0ABS6ZGG8</accession>
<reference evidence="2 3" key="1">
    <citation type="submission" date="2019-12" db="EMBL/GenBank/DDBJ databases">
        <title>Genome sequence of Streptomyces bambusae.</title>
        <authorList>
            <person name="Bansal K."/>
            <person name="Choksket S."/>
            <person name="Korpole S."/>
            <person name="Patil P.B."/>
        </authorList>
    </citation>
    <scope>NUCLEOTIDE SEQUENCE [LARGE SCALE GENOMIC DNA]</scope>
    <source>
        <strain evidence="2 3">SK60</strain>
    </source>
</reference>
<feature type="transmembrane region" description="Helical" evidence="1">
    <location>
        <begin position="96"/>
        <end position="117"/>
    </location>
</feature>
<dbReference type="EMBL" id="WTFF01000505">
    <property type="protein sequence ID" value="MBW5486854.1"/>
    <property type="molecule type" value="Genomic_DNA"/>
</dbReference>
<sequence length="238" mass="23890">MAPAAARDEEARSSLTLVMIVLTAVTGLVEAVSLLALGPAFTAMQTGNLLFLSFGAAGAGHLPTLGPAVSLAAFAVGVVAGARLEAAVQARGRRWFVVALAAEGALIACAAVVGWGLAPHYGAPTGRQMAVTGVLACAMGMRNVTSMRVGVPGMPTTLATRTLTAFLGSVPGHDSAFGRDTATWFRRGASLLALFTGGAVGAAMVGAGLPVNQLLAPAALLVLALAAYRLTRPRLSTA</sequence>
<protein>
    <submittedName>
        <fullName evidence="2">DUF1275 domain-containing protein</fullName>
    </submittedName>
</protein>
<evidence type="ECO:0000313" key="2">
    <source>
        <dbReference type="EMBL" id="MBW5486854.1"/>
    </source>
</evidence>
<organism evidence="2 3">
    <name type="scientific">Streptomyces bambusae</name>
    <dbReference type="NCBI Taxonomy" id="1550616"/>
    <lineage>
        <taxon>Bacteria</taxon>
        <taxon>Bacillati</taxon>
        <taxon>Actinomycetota</taxon>
        <taxon>Actinomycetes</taxon>
        <taxon>Kitasatosporales</taxon>
        <taxon>Streptomycetaceae</taxon>
        <taxon>Streptomyces</taxon>
    </lineage>
</organism>
<feature type="transmembrane region" description="Helical" evidence="1">
    <location>
        <begin position="189"/>
        <end position="208"/>
    </location>
</feature>
<feature type="transmembrane region" description="Helical" evidence="1">
    <location>
        <begin position="64"/>
        <end position="84"/>
    </location>
</feature>
<gene>
    <name evidence="2" type="ORF">GPJ59_34730</name>
</gene>
<keyword evidence="1" id="KW-1133">Transmembrane helix</keyword>
<comment type="caution">
    <text evidence="2">The sequence shown here is derived from an EMBL/GenBank/DDBJ whole genome shotgun (WGS) entry which is preliminary data.</text>
</comment>
<feature type="transmembrane region" description="Helical" evidence="1">
    <location>
        <begin position="214"/>
        <end position="231"/>
    </location>
</feature>
<feature type="transmembrane region" description="Helical" evidence="1">
    <location>
        <begin position="17"/>
        <end position="44"/>
    </location>
</feature>
<feature type="transmembrane region" description="Helical" evidence="1">
    <location>
        <begin position="129"/>
        <end position="145"/>
    </location>
</feature>
<dbReference type="Proteomes" id="UP000812013">
    <property type="component" value="Unassembled WGS sequence"/>
</dbReference>
<evidence type="ECO:0000313" key="3">
    <source>
        <dbReference type="Proteomes" id="UP000812013"/>
    </source>
</evidence>
<keyword evidence="1" id="KW-0472">Membrane</keyword>
<evidence type="ECO:0000256" key="1">
    <source>
        <dbReference type="SAM" id="Phobius"/>
    </source>
</evidence>
<dbReference type="PANTHER" id="PTHR37314:SF4">
    <property type="entry name" value="UPF0700 TRANSMEMBRANE PROTEIN YOAK"/>
    <property type="match status" value="1"/>
</dbReference>
<dbReference type="RefSeq" id="WP_219672033.1">
    <property type="nucleotide sequence ID" value="NZ_WTFF01000505.1"/>
</dbReference>
<keyword evidence="3" id="KW-1185">Reference proteome</keyword>
<dbReference type="PANTHER" id="PTHR37314">
    <property type="entry name" value="SLR0142 PROTEIN"/>
    <property type="match status" value="1"/>
</dbReference>